<evidence type="ECO:0000313" key="2">
    <source>
        <dbReference type="EMBL" id="RIV89615.1"/>
    </source>
</evidence>
<feature type="non-terminal residue" evidence="2">
    <location>
        <position position="75"/>
    </location>
</feature>
<dbReference type="AlphaFoldDB" id="A0A3A1P7N0"/>
<proteinExistence type="predicted"/>
<keyword evidence="1" id="KW-1133">Transmembrane helix</keyword>
<evidence type="ECO:0000313" key="3">
    <source>
        <dbReference type="Proteomes" id="UP000265366"/>
    </source>
</evidence>
<gene>
    <name evidence="2" type="ORF">D2V17_05970</name>
</gene>
<comment type="caution">
    <text evidence="2">The sequence shown here is derived from an EMBL/GenBank/DDBJ whole genome shotgun (WGS) entry which is preliminary data.</text>
</comment>
<keyword evidence="1" id="KW-0472">Membrane</keyword>
<evidence type="ECO:0000256" key="1">
    <source>
        <dbReference type="SAM" id="Phobius"/>
    </source>
</evidence>
<protein>
    <recommendedName>
        <fullName evidence="4">Energy transducer TonB</fullName>
    </recommendedName>
</protein>
<keyword evidence="1" id="KW-0812">Transmembrane</keyword>
<sequence>MRSAEPGAARRLNWKLIVVLVVAHVLGLIGLAHLFAPNLTAAVMDRATALVTVTVSTYEEPKPEPTPPPVATPEP</sequence>
<reference evidence="2 3" key="1">
    <citation type="submission" date="2018-08" db="EMBL/GenBank/DDBJ databases">
        <title>Erythrobacter zhengii sp.nov., a bacterium isolated from deep-sea sediment.</title>
        <authorList>
            <person name="Fang C."/>
            <person name="Wu Y.-H."/>
            <person name="Sun C."/>
            <person name="Wang H."/>
            <person name="Cheng H."/>
            <person name="Meng F.-X."/>
            <person name="Wang C.-S."/>
            <person name="Xu X.-W."/>
        </authorList>
    </citation>
    <scope>NUCLEOTIDE SEQUENCE [LARGE SCALE GENOMIC DNA]</scope>
    <source>
        <strain evidence="2 3">CCTCC AB 2015396</strain>
    </source>
</reference>
<evidence type="ECO:0008006" key="4">
    <source>
        <dbReference type="Google" id="ProtNLM"/>
    </source>
</evidence>
<feature type="transmembrane region" description="Helical" evidence="1">
    <location>
        <begin position="12"/>
        <end position="36"/>
    </location>
</feature>
<name>A0A3A1P7N0_9SPHN</name>
<keyword evidence="3" id="KW-1185">Reference proteome</keyword>
<organism evidence="2 3">
    <name type="scientific">Aurantiacibacter xanthus</name>
    <dbReference type="NCBI Taxonomy" id="1784712"/>
    <lineage>
        <taxon>Bacteria</taxon>
        <taxon>Pseudomonadati</taxon>
        <taxon>Pseudomonadota</taxon>
        <taxon>Alphaproteobacteria</taxon>
        <taxon>Sphingomonadales</taxon>
        <taxon>Erythrobacteraceae</taxon>
        <taxon>Aurantiacibacter</taxon>
    </lineage>
</organism>
<dbReference type="Proteomes" id="UP000265366">
    <property type="component" value="Unassembled WGS sequence"/>
</dbReference>
<accession>A0A3A1P7N0</accession>
<dbReference type="EMBL" id="QXFM01000059">
    <property type="protein sequence ID" value="RIV89615.1"/>
    <property type="molecule type" value="Genomic_DNA"/>
</dbReference>